<dbReference type="Pfam" id="PF02852">
    <property type="entry name" value="Pyr_redox_dim"/>
    <property type="match status" value="1"/>
</dbReference>
<feature type="domain" description="Pyridine nucleotide-disulphide oxidoreductase dimerisation" evidence="14">
    <location>
        <begin position="342"/>
        <end position="450"/>
    </location>
</feature>
<dbReference type="GO" id="GO:0005829">
    <property type="term" value="C:cytosol"/>
    <property type="evidence" value="ECO:0007669"/>
    <property type="project" value="TreeGrafter"/>
</dbReference>
<dbReference type="PRINTS" id="PR00411">
    <property type="entry name" value="PNDRDTASEI"/>
</dbReference>
<evidence type="ECO:0000256" key="5">
    <source>
        <dbReference type="ARBA" id="ARBA00016603"/>
    </source>
</evidence>
<evidence type="ECO:0000256" key="13">
    <source>
        <dbReference type="PIRSR" id="PIRSR000350-3"/>
    </source>
</evidence>
<evidence type="ECO:0000256" key="2">
    <source>
        <dbReference type="ARBA" id="ARBA00004496"/>
    </source>
</evidence>
<dbReference type="SUPFAM" id="SSF51905">
    <property type="entry name" value="FAD/NAD(P)-binding domain"/>
    <property type="match status" value="1"/>
</dbReference>
<comment type="function">
    <text evidence="1">Conversion of NADPH, generated by peripheral catabolic pathways, to NADH, which can enter the respiratory chain for energy generation.</text>
</comment>
<feature type="binding site" evidence="13">
    <location>
        <position position="51"/>
    </location>
    <ligand>
        <name>FAD</name>
        <dbReference type="ChEBI" id="CHEBI:57692"/>
    </ligand>
</feature>
<keyword evidence="10 16" id="KW-0560">Oxidoreductase</keyword>
<evidence type="ECO:0000256" key="6">
    <source>
        <dbReference type="ARBA" id="ARBA00022490"/>
    </source>
</evidence>
<dbReference type="GO" id="GO:0003957">
    <property type="term" value="F:NAD(P)+ transhydrogenase (Si-specific) activity"/>
    <property type="evidence" value="ECO:0007669"/>
    <property type="project" value="UniProtKB-EC"/>
</dbReference>
<dbReference type="Proteomes" id="UP000315440">
    <property type="component" value="Unassembled WGS sequence"/>
</dbReference>
<keyword evidence="6" id="KW-0963">Cytoplasm</keyword>
<evidence type="ECO:0000256" key="3">
    <source>
        <dbReference type="ARBA" id="ARBA00007532"/>
    </source>
</evidence>
<proteinExistence type="inferred from homology"/>
<gene>
    <name evidence="16" type="primary">sthA_1</name>
    <name evidence="16" type="ORF">Mal64_04800</name>
</gene>
<dbReference type="PRINTS" id="PR00368">
    <property type="entry name" value="FADPNR"/>
</dbReference>
<organism evidence="16 17">
    <name type="scientific">Pseudobythopirellula maris</name>
    <dbReference type="NCBI Taxonomy" id="2527991"/>
    <lineage>
        <taxon>Bacteria</taxon>
        <taxon>Pseudomonadati</taxon>
        <taxon>Planctomycetota</taxon>
        <taxon>Planctomycetia</taxon>
        <taxon>Pirellulales</taxon>
        <taxon>Lacipirellulaceae</taxon>
        <taxon>Pseudobythopirellula</taxon>
    </lineage>
</organism>
<dbReference type="Gene3D" id="3.50.50.60">
    <property type="entry name" value="FAD/NAD(P)-binding domain"/>
    <property type="match status" value="2"/>
</dbReference>
<evidence type="ECO:0000256" key="1">
    <source>
        <dbReference type="ARBA" id="ARBA00002842"/>
    </source>
</evidence>
<dbReference type="PIRSF" id="PIRSF000350">
    <property type="entry name" value="Mercury_reductase_MerA"/>
    <property type="match status" value="1"/>
</dbReference>
<sequence length="499" mass="54155">MRYDLAVIGSGPGGQKAAIAAAKLGKRVAIVERRKELVGGVCLHTGTIPSKTMREAILHLTGFRQREVYGDQYRHRASITMDALRQKLEQVSRNEWEVIQDQFDRNGVDTYFGEASFLSPNKLELDDGEATQVVEADHVLIATGTRPARPDHIPFDGRNVFDSDEFLDLDRIPRSMVVVGGGVIGIEYGLMFATLGVRVTVIDGRDRLLDFCDREIVDSLVYHGRSLGVAFRLGEAVSEVRKVREGVVAVELESGKRILGETVLFSVGRQGDSDRLKLGAAGLDPDNRGRLKCSEAFQTEVPHIYAVGDVVGFPALASASMEQGRQAVCHMFGVPCPPSGEIPYGLFTVPEISLIGKTEQQLTADHAPYEMGIARFSEIARGHITGDKTGMLKLLFHRETLQLLGVHAIGEAATEIVHIGQAVMSFGGTIEYFRDAVFNYPTMAECYKVAALDGLNKLAAYNCESHDESGGETGGEQQVCVPPELGAVDLPTAEPVAVG</sequence>
<evidence type="ECO:0000256" key="8">
    <source>
        <dbReference type="ARBA" id="ARBA00022827"/>
    </source>
</evidence>
<evidence type="ECO:0000256" key="10">
    <source>
        <dbReference type="ARBA" id="ARBA00023002"/>
    </source>
</evidence>
<evidence type="ECO:0000256" key="4">
    <source>
        <dbReference type="ARBA" id="ARBA00012772"/>
    </source>
</evidence>
<dbReference type="GO" id="GO:0050660">
    <property type="term" value="F:flavin adenine dinucleotide binding"/>
    <property type="evidence" value="ECO:0007669"/>
    <property type="project" value="TreeGrafter"/>
</dbReference>
<keyword evidence="11 13" id="KW-0520">NAD</keyword>
<dbReference type="GO" id="GO:0006103">
    <property type="term" value="P:2-oxoglutarate metabolic process"/>
    <property type="evidence" value="ECO:0007669"/>
    <property type="project" value="TreeGrafter"/>
</dbReference>
<evidence type="ECO:0000259" key="14">
    <source>
        <dbReference type="Pfam" id="PF02852"/>
    </source>
</evidence>
<dbReference type="SUPFAM" id="SSF55424">
    <property type="entry name" value="FAD/NAD-linked reductases, dimerisation (C-terminal) domain"/>
    <property type="match status" value="1"/>
</dbReference>
<evidence type="ECO:0000313" key="17">
    <source>
        <dbReference type="Proteomes" id="UP000315440"/>
    </source>
</evidence>
<protein>
    <recommendedName>
        <fullName evidence="5">Soluble pyridine nucleotide transhydrogenase</fullName>
        <ecNumber evidence="4">1.6.1.1</ecNumber>
    </recommendedName>
    <alternativeName>
        <fullName evidence="12">NAD(P)(+) transhydrogenase [B-specific]</fullName>
    </alternativeName>
</protein>
<keyword evidence="8 13" id="KW-0274">FAD</keyword>
<dbReference type="InterPro" id="IPR023753">
    <property type="entry name" value="FAD/NAD-binding_dom"/>
</dbReference>
<dbReference type="Gene3D" id="3.30.390.30">
    <property type="match status" value="1"/>
</dbReference>
<evidence type="ECO:0000259" key="15">
    <source>
        <dbReference type="Pfam" id="PF07992"/>
    </source>
</evidence>
<evidence type="ECO:0000313" key="16">
    <source>
        <dbReference type="EMBL" id="TWT90097.1"/>
    </source>
</evidence>
<dbReference type="InterPro" id="IPR001100">
    <property type="entry name" value="Pyr_nuc-diS_OxRdtase"/>
</dbReference>
<feature type="binding site" evidence="13">
    <location>
        <begin position="180"/>
        <end position="187"/>
    </location>
    <ligand>
        <name>NAD(+)</name>
        <dbReference type="ChEBI" id="CHEBI:57540"/>
    </ligand>
</feature>
<keyword evidence="7" id="KW-0285">Flavoprotein</keyword>
<dbReference type="NCBIfam" id="NF003585">
    <property type="entry name" value="PRK05249.1"/>
    <property type="match status" value="1"/>
</dbReference>
<dbReference type="Pfam" id="PF07992">
    <property type="entry name" value="Pyr_redox_2"/>
    <property type="match status" value="1"/>
</dbReference>
<evidence type="ECO:0000256" key="12">
    <source>
        <dbReference type="ARBA" id="ARBA00031183"/>
    </source>
</evidence>
<reference evidence="16 17" key="1">
    <citation type="submission" date="2019-02" db="EMBL/GenBank/DDBJ databases">
        <title>Deep-cultivation of Planctomycetes and their phenomic and genomic characterization uncovers novel biology.</title>
        <authorList>
            <person name="Wiegand S."/>
            <person name="Jogler M."/>
            <person name="Boedeker C."/>
            <person name="Pinto D."/>
            <person name="Vollmers J."/>
            <person name="Rivas-Marin E."/>
            <person name="Kohn T."/>
            <person name="Peeters S.H."/>
            <person name="Heuer A."/>
            <person name="Rast P."/>
            <person name="Oberbeckmann S."/>
            <person name="Bunk B."/>
            <person name="Jeske O."/>
            <person name="Meyerdierks A."/>
            <person name="Storesund J.E."/>
            <person name="Kallscheuer N."/>
            <person name="Luecker S."/>
            <person name="Lage O.M."/>
            <person name="Pohl T."/>
            <person name="Merkel B.J."/>
            <person name="Hornburger P."/>
            <person name="Mueller R.-W."/>
            <person name="Bruemmer F."/>
            <person name="Labrenz M."/>
            <person name="Spormann A.M."/>
            <person name="Op Den Camp H."/>
            <person name="Overmann J."/>
            <person name="Amann R."/>
            <person name="Jetten M.S.M."/>
            <person name="Mascher T."/>
            <person name="Medema M.H."/>
            <person name="Devos D.P."/>
            <person name="Kaster A.-K."/>
            <person name="Ovreas L."/>
            <person name="Rohde M."/>
            <person name="Galperin M.Y."/>
            <person name="Jogler C."/>
        </authorList>
    </citation>
    <scope>NUCLEOTIDE SEQUENCE [LARGE SCALE GENOMIC DNA]</scope>
    <source>
        <strain evidence="16 17">Mal64</strain>
    </source>
</reference>
<dbReference type="RefSeq" id="WP_146396506.1">
    <property type="nucleotide sequence ID" value="NZ_SJPQ01000001.1"/>
</dbReference>
<dbReference type="InterPro" id="IPR050151">
    <property type="entry name" value="Class-I_Pyr_Nuc-Dis_Oxidored"/>
</dbReference>
<keyword evidence="17" id="KW-1185">Reference proteome</keyword>
<dbReference type="EMBL" id="SJPQ01000001">
    <property type="protein sequence ID" value="TWT90097.1"/>
    <property type="molecule type" value="Genomic_DNA"/>
</dbReference>
<dbReference type="PANTHER" id="PTHR22912:SF93">
    <property type="entry name" value="SOLUBLE PYRIDINE NUCLEOTIDE TRANSHYDROGENASE"/>
    <property type="match status" value="1"/>
</dbReference>
<evidence type="ECO:0000256" key="11">
    <source>
        <dbReference type="ARBA" id="ARBA00023027"/>
    </source>
</evidence>
<dbReference type="InterPro" id="IPR016156">
    <property type="entry name" value="FAD/NAD-linked_Rdtase_dimer_sf"/>
</dbReference>
<dbReference type="InterPro" id="IPR036188">
    <property type="entry name" value="FAD/NAD-bd_sf"/>
</dbReference>
<dbReference type="InterPro" id="IPR004099">
    <property type="entry name" value="Pyr_nucl-diS_OxRdtase_dimer"/>
</dbReference>
<feature type="binding site" evidence="13">
    <location>
        <position position="268"/>
    </location>
    <ligand>
        <name>NAD(+)</name>
        <dbReference type="ChEBI" id="CHEBI:57540"/>
    </ligand>
</feature>
<feature type="binding site" evidence="13">
    <location>
        <position position="309"/>
    </location>
    <ligand>
        <name>FAD</name>
        <dbReference type="ChEBI" id="CHEBI:57692"/>
    </ligand>
</feature>
<evidence type="ECO:0000256" key="7">
    <source>
        <dbReference type="ARBA" id="ARBA00022630"/>
    </source>
</evidence>
<dbReference type="EC" id="1.6.1.1" evidence="4"/>
<accession>A0A5C5ZSX8</accession>
<dbReference type="AlphaFoldDB" id="A0A5C5ZSX8"/>
<comment type="subcellular location">
    <subcellularLocation>
        <location evidence="2">Cytoplasm</location>
    </subcellularLocation>
</comment>
<keyword evidence="13" id="KW-0547">Nucleotide-binding</keyword>
<comment type="similarity">
    <text evidence="3">Belongs to the class-I pyridine nucleotide-disulfide oxidoreductase family.</text>
</comment>
<evidence type="ECO:0000256" key="9">
    <source>
        <dbReference type="ARBA" id="ARBA00022857"/>
    </source>
</evidence>
<keyword evidence="9" id="KW-0521">NADP</keyword>
<comment type="cofactor">
    <cofactor evidence="13">
        <name>FAD</name>
        <dbReference type="ChEBI" id="CHEBI:57692"/>
    </cofactor>
    <text evidence="13">Binds 1 FAD per subunit.</text>
</comment>
<dbReference type="OrthoDB" id="230580at2"/>
<dbReference type="FunFam" id="3.30.390.30:FF:000001">
    <property type="entry name" value="Dihydrolipoyl dehydrogenase"/>
    <property type="match status" value="1"/>
</dbReference>
<dbReference type="PANTHER" id="PTHR22912">
    <property type="entry name" value="DISULFIDE OXIDOREDUCTASE"/>
    <property type="match status" value="1"/>
</dbReference>
<feature type="domain" description="FAD/NAD(P)-binding" evidence="15">
    <location>
        <begin position="3"/>
        <end position="324"/>
    </location>
</feature>
<name>A0A5C5ZSX8_9BACT</name>
<comment type="caution">
    <text evidence="16">The sequence shown here is derived from an EMBL/GenBank/DDBJ whole genome shotgun (WGS) entry which is preliminary data.</text>
</comment>
<dbReference type="GO" id="GO:0004148">
    <property type="term" value="F:dihydrolipoyl dehydrogenase (NADH) activity"/>
    <property type="evidence" value="ECO:0007669"/>
    <property type="project" value="TreeGrafter"/>
</dbReference>